<keyword evidence="2" id="KW-0677">Repeat</keyword>
<evidence type="ECO:0000313" key="4">
    <source>
        <dbReference type="Proteomes" id="UP000183832"/>
    </source>
</evidence>
<dbReference type="STRING" id="568069.A0A1J1HSQ4"/>
<evidence type="ECO:0000313" key="3">
    <source>
        <dbReference type="EMBL" id="CRK91019.1"/>
    </source>
</evidence>
<dbReference type="Pfam" id="PF13855">
    <property type="entry name" value="LRR_8"/>
    <property type="match status" value="1"/>
</dbReference>
<sequence length="314" mass="35984">MITVIKPEKFGCKFSVSTLETTSETTFYLCELIDINYDGQSGFNLSAHEQDDNVNHLKVSKSKIIELPNLIFRKYKRMKIFQGSNVQLKTLTALSFNGAAKLEKVALENNKLESIPNYVFIHLKLLKVLDLSNNKIKTISDNAFKSLHNLKTLSLANNNLMTINGTAFEHLISLKWLHLNSNKISSLNSESFSNKNKKLFGVFLENNEIKKISRFSFDFLKSLRYLTLSGNDCINRDFKENVIAENVSIKYELNECFKAYKNDTPPECSSDCRENELNRLINIVERAENCTNQVANYTSSLLFFNNLIENEKKT</sequence>
<dbReference type="InterPro" id="IPR001611">
    <property type="entry name" value="Leu-rich_rpt"/>
</dbReference>
<dbReference type="InterPro" id="IPR051295">
    <property type="entry name" value="LGI_related"/>
</dbReference>
<dbReference type="Gene3D" id="3.80.10.10">
    <property type="entry name" value="Ribonuclease Inhibitor"/>
    <property type="match status" value="1"/>
</dbReference>
<dbReference type="Proteomes" id="UP000183832">
    <property type="component" value="Unassembled WGS sequence"/>
</dbReference>
<keyword evidence="1" id="KW-0433">Leucine-rich repeat</keyword>
<proteinExistence type="predicted"/>
<dbReference type="PANTHER" id="PTHR24367:SF318">
    <property type="entry name" value="LEUCINE-RICH GLIOMA-INACTIVATED PROTEIN 1-LIKE"/>
    <property type="match status" value="1"/>
</dbReference>
<protein>
    <submittedName>
        <fullName evidence="3">CLUMA_CG004707, isoform A</fullName>
    </submittedName>
</protein>
<accession>A0A1J1HSQ4</accession>
<dbReference type="AlphaFoldDB" id="A0A1J1HSQ4"/>
<reference evidence="3 4" key="1">
    <citation type="submission" date="2015-04" db="EMBL/GenBank/DDBJ databases">
        <authorList>
            <person name="Syromyatnikov M.Y."/>
            <person name="Popov V.N."/>
        </authorList>
    </citation>
    <scope>NUCLEOTIDE SEQUENCE [LARGE SCALE GENOMIC DNA]</scope>
</reference>
<dbReference type="PRINTS" id="PR00019">
    <property type="entry name" value="LEURICHRPT"/>
</dbReference>
<dbReference type="OrthoDB" id="7789470at2759"/>
<keyword evidence="4" id="KW-1185">Reference proteome</keyword>
<gene>
    <name evidence="3" type="ORF">CLUMA_CG004707</name>
</gene>
<evidence type="ECO:0000256" key="1">
    <source>
        <dbReference type="ARBA" id="ARBA00022614"/>
    </source>
</evidence>
<dbReference type="PROSITE" id="PS51450">
    <property type="entry name" value="LRR"/>
    <property type="match status" value="3"/>
</dbReference>
<dbReference type="InterPro" id="IPR003591">
    <property type="entry name" value="Leu-rich_rpt_typical-subtyp"/>
</dbReference>
<organism evidence="3 4">
    <name type="scientific">Clunio marinus</name>
    <dbReference type="NCBI Taxonomy" id="568069"/>
    <lineage>
        <taxon>Eukaryota</taxon>
        <taxon>Metazoa</taxon>
        <taxon>Ecdysozoa</taxon>
        <taxon>Arthropoda</taxon>
        <taxon>Hexapoda</taxon>
        <taxon>Insecta</taxon>
        <taxon>Pterygota</taxon>
        <taxon>Neoptera</taxon>
        <taxon>Endopterygota</taxon>
        <taxon>Diptera</taxon>
        <taxon>Nematocera</taxon>
        <taxon>Chironomoidea</taxon>
        <taxon>Chironomidae</taxon>
        <taxon>Clunio</taxon>
    </lineage>
</organism>
<dbReference type="InterPro" id="IPR032675">
    <property type="entry name" value="LRR_dom_sf"/>
</dbReference>
<evidence type="ECO:0000256" key="2">
    <source>
        <dbReference type="ARBA" id="ARBA00022737"/>
    </source>
</evidence>
<name>A0A1J1HSQ4_9DIPT</name>
<dbReference type="PANTHER" id="PTHR24367">
    <property type="entry name" value="LEUCINE-RICH REPEAT-CONTAINING PROTEIN"/>
    <property type="match status" value="1"/>
</dbReference>
<dbReference type="SUPFAM" id="SSF52058">
    <property type="entry name" value="L domain-like"/>
    <property type="match status" value="1"/>
</dbReference>
<dbReference type="EMBL" id="CVRI01000020">
    <property type="protein sequence ID" value="CRK91019.1"/>
    <property type="molecule type" value="Genomic_DNA"/>
</dbReference>
<dbReference type="SMART" id="SM00369">
    <property type="entry name" value="LRR_TYP"/>
    <property type="match status" value="4"/>
</dbReference>